<dbReference type="PANTHER" id="PTHR22911">
    <property type="entry name" value="ACYL-MALONYL CONDENSING ENZYME-RELATED"/>
    <property type="match status" value="1"/>
</dbReference>
<dbReference type="InterPro" id="IPR037185">
    <property type="entry name" value="EmrE-like"/>
</dbReference>
<feature type="transmembrane region" description="Helical" evidence="1">
    <location>
        <begin position="82"/>
        <end position="101"/>
    </location>
</feature>
<evidence type="ECO:0000256" key="1">
    <source>
        <dbReference type="SAM" id="Phobius"/>
    </source>
</evidence>
<evidence type="ECO:0000313" key="3">
    <source>
        <dbReference type="EMBL" id="ODR88377.1"/>
    </source>
</evidence>
<proteinExistence type="predicted"/>
<reference evidence="4" key="1">
    <citation type="submission" date="2016-05" db="EMBL/GenBank/DDBJ databases">
        <authorList>
            <person name="Li Y."/>
        </authorList>
    </citation>
    <scope>NUCLEOTIDE SEQUENCE [LARGE SCALE GENOMIC DNA]</scope>
    <source>
        <strain evidence="4">YIC4027</strain>
    </source>
</reference>
<keyword evidence="4" id="KW-1185">Reference proteome</keyword>
<dbReference type="Proteomes" id="UP000094342">
    <property type="component" value="Unassembled WGS sequence"/>
</dbReference>
<feature type="domain" description="EamA" evidence="2">
    <location>
        <begin position="160"/>
        <end position="292"/>
    </location>
</feature>
<dbReference type="InterPro" id="IPR000620">
    <property type="entry name" value="EamA_dom"/>
</dbReference>
<dbReference type="OrthoDB" id="7818056at2"/>
<feature type="transmembrane region" description="Helical" evidence="1">
    <location>
        <begin position="135"/>
        <end position="155"/>
    </location>
</feature>
<gene>
    <name evidence="3" type="ORF">A8M32_25575</name>
</gene>
<dbReference type="Pfam" id="PF00892">
    <property type="entry name" value="EamA"/>
    <property type="match status" value="2"/>
</dbReference>
<dbReference type="PANTHER" id="PTHR22911:SF135">
    <property type="entry name" value="BLR4310 PROTEIN"/>
    <property type="match status" value="1"/>
</dbReference>
<protein>
    <recommendedName>
        <fullName evidence="2">EamA domain-containing protein</fullName>
    </recommendedName>
</protein>
<comment type="caution">
    <text evidence="3">The sequence shown here is derived from an EMBL/GenBank/DDBJ whole genome shotgun (WGS) entry which is preliminary data.</text>
</comment>
<keyword evidence="1" id="KW-0472">Membrane</keyword>
<dbReference type="EMBL" id="LYBW01000065">
    <property type="protein sequence ID" value="ODR88377.1"/>
    <property type="molecule type" value="Genomic_DNA"/>
</dbReference>
<feature type="transmembrane region" description="Helical" evidence="1">
    <location>
        <begin position="221"/>
        <end position="242"/>
    </location>
</feature>
<accession>A0A1E3V4M7</accession>
<feature type="transmembrane region" description="Helical" evidence="1">
    <location>
        <begin position="20"/>
        <end position="38"/>
    </location>
</feature>
<feature type="transmembrane region" description="Helical" evidence="1">
    <location>
        <begin position="161"/>
        <end position="179"/>
    </location>
</feature>
<dbReference type="RefSeq" id="WP_069461233.1">
    <property type="nucleotide sequence ID" value="NZ_LYBW01000065.1"/>
</dbReference>
<sequence>MSVDANVAAAGAGMRRNLRAATLGFTAFAVFSGADVMVKLLAGRFPAPQVTFMITIAALMLLGAYAGATGNAGSLLPRHPRLALLRALLLAVETLLIHYAFSMLPLAEAYLLAFLTPLLVAILAFVLLGERLSPLAWSGVVIGFVGVAVALRPGIAPLNLGHAAAAASALAFALSLVLLRRAKASESDLALVATLLVVLAATALIASEIGGGLKAATLTELLGAGGAGLLLLGGHFLLVRAFRVGDASVVAPFQYSQIVWGGLYGALVFSAPIELQTIIGALVIVLSAWLVLK</sequence>
<keyword evidence="1" id="KW-1133">Transmembrane helix</keyword>
<evidence type="ECO:0000313" key="4">
    <source>
        <dbReference type="Proteomes" id="UP000094342"/>
    </source>
</evidence>
<name>A0A1E3V4M7_9HYPH</name>
<feature type="transmembrane region" description="Helical" evidence="1">
    <location>
        <begin position="275"/>
        <end position="292"/>
    </location>
</feature>
<feature type="domain" description="EamA" evidence="2">
    <location>
        <begin position="20"/>
        <end position="151"/>
    </location>
</feature>
<feature type="transmembrane region" description="Helical" evidence="1">
    <location>
        <begin position="50"/>
        <end position="70"/>
    </location>
</feature>
<feature type="transmembrane region" description="Helical" evidence="1">
    <location>
        <begin position="191"/>
        <end position="209"/>
    </location>
</feature>
<feature type="transmembrane region" description="Helical" evidence="1">
    <location>
        <begin position="249"/>
        <end position="269"/>
    </location>
</feature>
<dbReference type="Gene3D" id="1.10.3730.20">
    <property type="match status" value="1"/>
</dbReference>
<keyword evidence="1" id="KW-0812">Transmembrane</keyword>
<dbReference type="STRING" id="1752398.A8M32_25575"/>
<dbReference type="SUPFAM" id="SSF103481">
    <property type="entry name" value="Multidrug resistance efflux transporter EmrE"/>
    <property type="match status" value="2"/>
</dbReference>
<dbReference type="AlphaFoldDB" id="A0A1E3V4M7"/>
<organism evidence="3 4">
    <name type="scientific">Sinorhizobium alkalisoli</name>
    <dbReference type="NCBI Taxonomy" id="1752398"/>
    <lineage>
        <taxon>Bacteria</taxon>
        <taxon>Pseudomonadati</taxon>
        <taxon>Pseudomonadota</taxon>
        <taxon>Alphaproteobacteria</taxon>
        <taxon>Hyphomicrobiales</taxon>
        <taxon>Rhizobiaceae</taxon>
        <taxon>Sinorhizobium/Ensifer group</taxon>
        <taxon>Sinorhizobium</taxon>
    </lineage>
</organism>
<feature type="transmembrane region" description="Helical" evidence="1">
    <location>
        <begin position="107"/>
        <end position="128"/>
    </location>
</feature>
<evidence type="ECO:0000259" key="2">
    <source>
        <dbReference type="Pfam" id="PF00892"/>
    </source>
</evidence>
<dbReference type="GO" id="GO:0016020">
    <property type="term" value="C:membrane"/>
    <property type="evidence" value="ECO:0007669"/>
    <property type="project" value="InterPro"/>
</dbReference>